<comment type="caution">
    <text evidence="1">The sequence shown here is derived from an EMBL/GenBank/DDBJ whole genome shotgun (WGS) entry which is preliminary data.</text>
</comment>
<dbReference type="RefSeq" id="WP_235599512.1">
    <property type="nucleotide sequence ID" value="NZ_BCNV01000004.1"/>
</dbReference>
<dbReference type="Gene3D" id="3.90.550.10">
    <property type="entry name" value="Spore Coat Polysaccharide Biosynthesis Protein SpsA, Chain A"/>
    <property type="match status" value="1"/>
</dbReference>
<evidence type="ECO:0000313" key="2">
    <source>
        <dbReference type="Proteomes" id="UP000069697"/>
    </source>
</evidence>
<evidence type="ECO:0008006" key="3">
    <source>
        <dbReference type="Google" id="ProtNLM"/>
    </source>
</evidence>
<protein>
    <recommendedName>
        <fullName evidence="3">Glycosyl transferase family 2</fullName>
    </recommendedName>
</protein>
<dbReference type="Pfam" id="PF13704">
    <property type="entry name" value="Glyco_tranf_2_4"/>
    <property type="match status" value="1"/>
</dbReference>
<sequence>MDEQKEHGRPHITLSMIVRNEENRYLRQALETHRPWIDRAVIIDDGSTDGTVALCRELLDGIPLVLVENSASRFADEVSLRKQQWEETVATEPEWILNLDADEILTRDFGAVRDLLLSGHEDAIYFRLFDMWSETHYREDEFWQAHAYYRPFLIRYHPGMSYEWKETPQHCGRFPLTIQHWSYGCHAPRVKHYGWAREEDRIRKYDRYQALDPEARYGWKEQYESILDQAPRLLLWSENGEEE</sequence>
<accession>A0A117I2M8</accession>
<dbReference type="PANTHER" id="PTHR43630">
    <property type="entry name" value="POLY-BETA-1,6-N-ACETYL-D-GLUCOSAMINE SYNTHASE"/>
    <property type="match status" value="1"/>
</dbReference>
<reference evidence="1 2" key="1">
    <citation type="journal article" date="2016" name="Genome Announc.">
        <title>Draft Genome Sequence of Paenibacillus amylolyticus Heshi-A3, Isolated from Fermented Rice Bran in a Japanese Fermented Seafood Dish.</title>
        <authorList>
            <person name="Akuzawa S."/>
            <person name="Nagaoka J."/>
            <person name="Kanekatsu M."/>
            <person name="Kubota E."/>
            <person name="Ohtake R."/>
            <person name="Suzuki T."/>
            <person name="Kanesaki Y."/>
        </authorList>
    </citation>
    <scope>NUCLEOTIDE SEQUENCE [LARGE SCALE GENOMIC DNA]</scope>
    <source>
        <strain evidence="1 2">Heshi-A3</strain>
    </source>
</reference>
<dbReference type="Proteomes" id="UP000069697">
    <property type="component" value="Unassembled WGS sequence"/>
</dbReference>
<proteinExistence type="predicted"/>
<gene>
    <name evidence="1" type="ORF">PAHA3_4059</name>
</gene>
<evidence type="ECO:0000313" key="1">
    <source>
        <dbReference type="EMBL" id="GAS83957.1"/>
    </source>
</evidence>
<name>A0A117I2M8_PAEAM</name>
<dbReference type="PANTHER" id="PTHR43630:SF2">
    <property type="entry name" value="GLYCOSYLTRANSFERASE"/>
    <property type="match status" value="1"/>
</dbReference>
<organism evidence="1 2">
    <name type="scientific">Paenibacillus amylolyticus</name>
    <dbReference type="NCBI Taxonomy" id="1451"/>
    <lineage>
        <taxon>Bacteria</taxon>
        <taxon>Bacillati</taxon>
        <taxon>Bacillota</taxon>
        <taxon>Bacilli</taxon>
        <taxon>Bacillales</taxon>
        <taxon>Paenibacillaceae</taxon>
        <taxon>Paenibacillus</taxon>
    </lineage>
</organism>
<dbReference type="SUPFAM" id="SSF53448">
    <property type="entry name" value="Nucleotide-diphospho-sugar transferases"/>
    <property type="match status" value="1"/>
</dbReference>
<dbReference type="EMBL" id="BCNV01000004">
    <property type="protein sequence ID" value="GAS83957.1"/>
    <property type="molecule type" value="Genomic_DNA"/>
</dbReference>
<reference evidence="2" key="2">
    <citation type="submission" date="2016-01" db="EMBL/GenBank/DDBJ databases">
        <title>Draft Genome Sequence of Paenibacillus amylolyticus Heshi-A3 that Was Isolated from Fermented Rice Bran with Aging Salted Mackerel, Which Was Named Heshiko as Traditional Fermented Seafood in Japan.</title>
        <authorList>
            <person name="Akuzawa S."/>
            <person name="Nakagawa J."/>
            <person name="Kanekatsu T."/>
            <person name="Kubota E."/>
            <person name="Ohtake R."/>
            <person name="Suzuki T."/>
            <person name="Kanesaki Y."/>
        </authorList>
    </citation>
    <scope>NUCLEOTIDE SEQUENCE [LARGE SCALE GENOMIC DNA]</scope>
    <source>
        <strain evidence="2">Heshi-A3</strain>
    </source>
</reference>
<dbReference type="InterPro" id="IPR029044">
    <property type="entry name" value="Nucleotide-diphossugar_trans"/>
</dbReference>
<dbReference type="AlphaFoldDB" id="A0A117I2M8"/>